<dbReference type="STRING" id="469383.Cwoe_0809"/>
<evidence type="ECO:0000256" key="2">
    <source>
        <dbReference type="ARBA" id="ARBA00023125"/>
    </source>
</evidence>
<keyword evidence="1" id="KW-0805">Transcription regulation</keyword>
<dbReference type="Gene3D" id="1.10.260.40">
    <property type="entry name" value="lambda repressor-like DNA-binding domains"/>
    <property type="match status" value="1"/>
</dbReference>
<dbReference type="InterPro" id="IPR028082">
    <property type="entry name" value="Peripla_BP_I"/>
</dbReference>
<dbReference type="PANTHER" id="PTHR30146">
    <property type="entry name" value="LACI-RELATED TRANSCRIPTIONAL REPRESSOR"/>
    <property type="match status" value="1"/>
</dbReference>
<dbReference type="eggNOG" id="COG1609">
    <property type="taxonomic scope" value="Bacteria"/>
</dbReference>
<dbReference type="HOGENOM" id="CLU_037628_6_1_11"/>
<dbReference type="SUPFAM" id="SSF47413">
    <property type="entry name" value="lambda repressor-like DNA-binding domains"/>
    <property type="match status" value="1"/>
</dbReference>
<proteinExistence type="predicted"/>
<reference evidence="5 6" key="1">
    <citation type="journal article" date="2010" name="Stand. Genomic Sci.">
        <title>Complete genome sequence of Conexibacter woesei type strain (ID131577).</title>
        <authorList>
            <person name="Pukall R."/>
            <person name="Lapidus A."/>
            <person name="Glavina Del Rio T."/>
            <person name="Copeland A."/>
            <person name="Tice H."/>
            <person name="Cheng J.-F."/>
            <person name="Lucas S."/>
            <person name="Chen F."/>
            <person name="Nolan M."/>
            <person name="Bruce D."/>
            <person name="Goodwin L."/>
            <person name="Pitluck S."/>
            <person name="Mavromatis K."/>
            <person name="Ivanova N."/>
            <person name="Ovchinnikova G."/>
            <person name="Pati A."/>
            <person name="Chen A."/>
            <person name="Palaniappan K."/>
            <person name="Land M."/>
            <person name="Hauser L."/>
            <person name="Chang Y.-J."/>
            <person name="Jeffries C.D."/>
            <person name="Chain P."/>
            <person name="Meincke L."/>
            <person name="Sims D."/>
            <person name="Brettin T."/>
            <person name="Detter J.C."/>
            <person name="Rohde M."/>
            <person name="Goeker M."/>
            <person name="Bristow J."/>
            <person name="Eisen J.A."/>
            <person name="Markowitz V."/>
            <person name="Kyrpides N.C."/>
            <person name="Klenk H.-P."/>
            <person name="Hugenholtz P."/>
        </authorList>
    </citation>
    <scope>NUCLEOTIDE SEQUENCE [LARGE SCALE GENOMIC DNA]</scope>
    <source>
        <strain evidence="6">DSM 14684 / CIP 108061 / JCM 11494 / NBRC 100937 / ID131577</strain>
    </source>
</reference>
<dbReference type="PROSITE" id="PS50932">
    <property type="entry name" value="HTH_LACI_2"/>
    <property type="match status" value="1"/>
</dbReference>
<reference evidence="6" key="2">
    <citation type="submission" date="2010-01" db="EMBL/GenBank/DDBJ databases">
        <title>The complete genome of Conexibacter woesei DSM 14684.</title>
        <authorList>
            <consortium name="US DOE Joint Genome Institute (JGI-PGF)"/>
            <person name="Lucas S."/>
            <person name="Copeland A."/>
            <person name="Lapidus A."/>
            <person name="Glavina del Rio T."/>
            <person name="Dalin E."/>
            <person name="Tice H."/>
            <person name="Bruce D."/>
            <person name="Goodwin L."/>
            <person name="Pitluck S."/>
            <person name="Kyrpides N."/>
            <person name="Mavromatis K."/>
            <person name="Ivanova N."/>
            <person name="Mikhailova N."/>
            <person name="Chertkov O."/>
            <person name="Brettin T."/>
            <person name="Detter J.C."/>
            <person name="Han C."/>
            <person name="Larimer F."/>
            <person name="Land M."/>
            <person name="Hauser L."/>
            <person name="Markowitz V."/>
            <person name="Cheng J.-F."/>
            <person name="Hugenholtz P."/>
            <person name="Woyke T."/>
            <person name="Wu D."/>
            <person name="Pukall R."/>
            <person name="Steenblock K."/>
            <person name="Schneider S."/>
            <person name="Klenk H.-P."/>
            <person name="Eisen J.A."/>
        </authorList>
    </citation>
    <scope>NUCLEOTIDE SEQUENCE [LARGE SCALE GENOMIC DNA]</scope>
    <source>
        <strain evidence="6">DSM 14684 / CIP 108061 / JCM 11494 / NBRC 100937 / ID131577</strain>
    </source>
</reference>
<sequence length="349" mass="37347">MTPDPTQDRPRRRTRVALRDVAKAAGVSIGTASDALNGKGRVDLSTRAEIVATAERLGYRANRAARHLRRGSTGILAFAHTMPTDSPVELSGIEYFVQILTSAANAAARHGYALVISPIQPGNLDDLHVDGVIMQDPESGSPLLALLEERGIPAVTAGRVPGRPREEGWWVDNDIEGETMRVLDHLAEQGARSVALVSTRPTRSYTFDSIRGYERWCGQRGQAPRIVLFDGNASESRAYEATLPLFAEPDPPDALYAPLDRLAVGAQLAARGVGLRVPEDVMVAAGSDSESTRSASPPVTALALHPDRIGSVAVDLLVERLRNAAAEPPRHVIVDSEIALRESTARGAG</sequence>
<accession>D3FAH3</accession>
<dbReference type="CDD" id="cd01392">
    <property type="entry name" value="HTH_LacI"/>
    <property type="match status" value="1"/>
</dbReference>
<evidence type="ECO:0000313" key="6">
    <source>
        <dbReference type="Proteomes" id="UP000008229"/>
    </source>
</evidence>
<dbReference type="InterPro" id="IPR010982">
    <property type="entry name" value="Lambda_DNA-bd_dom_sf"/>
</dbReference>
<dbReference type="Pfam" id="PF00356">
    <property type="entry name" value="LacI"/>
    <property type="match status" value="1"/>
</dbReference>
<dbReference type="PANTHER" id="PTHR30146:SF153">
    <property type="entry name" value="LACTOSE OPERON REPRESSOR"/>
    <property type="match status" value="1"/>
</dbReference>
<dbReference type="GO" id="GO:0000976">
    <property type="term" value="F:transcription cis-regulatory region binding"/>
    <property type="evidence" value="ECO:0007669"/>
    <property type="project" value="TreeGrafter"/>
</dbReference>
<evidence type="ECO:0000256" key="1">
    <source>
        <dbReference type="ARBA" id="ARBA00023015"/>
    </source>
</evidence>
<evidence type="ECO:0000256" key="3">
    <source>
        <dbReference type="ARBA" id="ARBA00023163"/>
    </source>
</evidence>
<dbReference type="InterPro" id="IPR046335">
    <property type="entry name" value="LacI/GalR-like_sensor"/>
</dbReference>
<gene>
    <name evidence="5" type="ordered locus">Cwoe_0809</name>
</gene>
<dbReference type="AlphaFoldDB" id="D3FAH3"/>
<protein>
    <submittedName>
        <fullName evidence="5">Transcriptional regulator, LacI family</fullName>
    </submittedName>
</protein>
<evidence type="ECO:0000259" key="4">
    <source>
        <dbReference type="PROSITE" id="PS50932"/>
    </source>
</evidence>
<dbReference type="PROSITE" id="PS00356">
    <property type="entry name" value="HTH_LACI_1"/>
    <property type="match status" value="1"/>
</dbReference>
<evidence type="ECO:0000313" key="5">
    <source>
        <dbReference type="EMBL" id="ADB49242.1"/>
    </source>
</evidence>
<dbReference type="SMART" id="SM00354">
    <property type="entry name" value="HTH_LACI"/>
    <property type="match status" value="1"/>
</dbReference>
<dbReference type="Proteomes" id="UP000008229">
    <property type="component" value="Chromosome"/>
</dbReference>
<keyword evidence="2" id="KW-0238">DNA-binding</keyword>
<keyword evidence="3" id="KW-0804">Transcription</keyword>
<organism evidence="5 6">
    <name type="scientific">Conexibacter woesei (strain DSM 14684 / CCUG 47730 / CIP 108061 / JCM 11494 / NBRC 100937 / ID131577)</name>
    <dbReference type="NCBI Taxonomy" id="469383"/>
    <lineage>
        <taxon>Bacteria</taxon>
        <taxon>Bacillati</taxon>
        <taxon>Actinomycetota</taxon>
        <taxon>Thermoleophilia</taxon>
        <taxon>Solirubrobacterales</taxon>
        <taxon>Conexibacteraceae</taxon>
        <taxon>Conexibacter</taxon>
    </lineage>
</organism>
<dbReference type="InterPro" id="IPR000843">
    <property type="entry name" value="HTH_LacI"/>
</dbReference>
<dbReference type="EMBL" id="CP001854">
    <property type="protein sequence ID" value="ADB49242.1"/>
    <property type="molecule type" value="Genomic_DNA"/>
</dbReference>
<dbReference type="SUPFAM" id="SSF53822">
    <property type="entry name" value="Periplasmic binding protein-like I"/>
    <property type="match status" value="1"/>
</dbReference>
<feature type="domain" description="HTH lacI-type" evidence="4">
    <location>
        <begin position="16"/>
        <end position="70"/>
    </location>
</feature>
<dbReference type="Gene3D" id="3.40.50.2300">
    <property type="match status" value="2"/>
</dbReference>
<dbReference type="Pfam" id="PF13377">
    <property type="entry name" value="Peripla_BP_3"/>
    <property type="match status" value="1"/>
</dbReference>
<dbReference type="KEGG" id="cwo:Cwoe_0809"/>
<dbReference type="GO" id="GO:0003700">
    <property type="term" value="F:DNA-binding transcription factor activity"/>
    <property type="evidence" value="ECO:0007669"/>
    <property type="project" value="TreeGrafter"/>
</dbReference>
<keyword evidence="6" id="KW-1185">Reference proteome</keyword>
<dbReference type="RefSeq" id="WP_012932295.1">
    <property type="nucleotide sequence ID" value="NC_013739.1"/>
</dbReference>
<name>D3FAH3_CONWI</name>